<evidence type="ECO:0000313" key="9">
    <source>
        <dbReference type="Proteomes" id="UP000321787"/>
    </source>
</evidence>
<feature type="region of interest" description="Disordered" evidence="6">
    <location>
        <begin position="126"/>
        <end position="155"/>
    </location>
</feature>
<dbReference type="GO" id="GO:0046872">
    <property type="term" value="F:metal ion binding"/>
    <property type="evidence" value="ECO:0007669"/>
    <property type="project" value="InterPro"/>
</dbReference>
<evidence type="ECO:0000256" key="2">
    <source>
        <dbReference type="ARBA" id="ARBA00015915"/>
    </source>
</evidence>
<protein>
    <recommendedName>
        <fullName evidence="2">High-affinity zinc uptake system protein ZnuA</fullName>
    </recommendedName>
</protein>
<accession>A0A510UL35</accession>
<evidence type="ECO:0000256" key="1">
    <source>
        <dbReference type="ARBA" id="ARBA00011028"/>
    </source>
</evidence>
<keyword evidence="5" id="KW-0864">Zinc transport</keyword>
<gene>
    <name evidence="8" type="primary">znuA2</name>
    <name evidence="8" type="ORF">AFI02nite_33050</name>
</gene>
<dbReference type="InterPro" id="IPR050492">
    <property type="entry name" value="Bact_metal-bind_prot9"/>
</dbReference>
<evidence type="ECO:0000313" key="8">
    <source>
        <dbReference type="EMBL" id="GEK15269.1"/>
    </source>
</evidence>
<dbReference type="InterPro" id="IPR006127">
    <property type="entry name" value="ZnuA-like"/>
</dbReference>
<organism evidence="8 9">
    <name type="scientific">Aliivibrio fischeri</name>
    <name type="common">Vibrio fischeri</name>
    <dbReference type="NCBI Taxonomy" id="668"/>
    <lineage>
        <taxon>Bacteria</taxon>
        <taxon>Pseudomonadati</taxon>
        <taxon>Pseudomonadota</taxon>
        <taxon>Gammaproteobacteria</taxon>
        <taxon>Vibrionales</taxon>
        <taxon>Vibrionaceae</taxon>
        <taxon>Aliivibrio</taxon>
    </lineage>
</organism>
<dbReference type="RefSeq" id="WP_146865737.1">
    <property type="nucleotide sequence ID" value="NZ_BJTZ01000027.1"/>
</dbReference>
<keyword evidence="5" id="KW-0406">Ion transport</keyword>
<dbReference type="AlphaFoldDB" id="A0A510UL35"/>
<evidence type="ECO:0000256" key="5">
    <source>
        <dbReference type="ARBA" id="ARBA00022906"/>
    </source>
</evidence>
<dbReference type="EMBL" id="BJTZ01000027">
    <property type="protein sequence ID" value="GEK15269.1"/>
    <property type="molecule type" value="Genomic_DNA"/>
</dbReference>
<keyword evidence="4 7" id="KW-0732">Signal</keyword>
<comment type="similarity">
    <text evidence="1">Belongs to the bacterial solute-binding protein 9 family.</text>
</comment>
<evidence type="ECO:0000256" key="4">
    <source>
        <dbReference type="ARBA" id="ARBA00022729"/>
    </source>
</evidence>
<dbReference type="Proteomes" id="UP000321787">
    <property type="component" value="Unassembled WGS sequence"/>
</dbReference>
<evidence type="ECO:0000256" key="6">
    <source>
        <dbReference type="SAM" id="MobiDB-lite"/>
    </source>
</evidence>
<feature type="chain" id="PRO_5022152466" description="High-affinity zinc uptake system protein ZnuA" evidence="7">
    <location>
        <begin position="22"/>
        <end position="321"/>
    </location>
</feature>
<dbReference type="Pfam" id="PF01297">
    <property type="entry name" value="ZnuA"/>
    <property type="match status" value="1"/>
</dbReference>
<dbReference type="SUPFAM" id="SSF53807">
    <property type="entry name" value="Helical backbone' metal receptor"/>
    <property type="match status" value="1"/>
</dbReference>
<dbReference type="GO" id="GO:0006829">
    <property type="term" value="P:zinc ion transport"/>
    <property type="evidence" value="ECO:0007669"/>
    <property type="project" value="UniProtKB-KW"/>
</dbReference>
<dbReference type="PANTHER" id="PTHR42953">
    <property type="entry name" value="HIGH-AFFINITY ZINC UPTAKE SYSTEM PROTEIN ZNUA-RELATED"/>
    <property type="match status" value="1"/>
</dbReference>
<name>A0A510UL35_ALIFS</name>
<dbReference type="Gene3D" id="3.40.50.1980">
    <property type="entry name" value="Nitrogenase molybdenum iron protein domain"/>
    <property type="match status" value="2"/>
</dbReference>
<evidence type="ECO:0000256" key="7">
    <source>
        <dbReference type="SAM" id="SignalP"/>
    </source>
</evidence>
<feature type="signal peptide" evidence="7">
    <location>
        <begin position="1"/>
        <end position="21"/>
    </location>
</feature>
<sequence length="321" mass="35830">MFKKAISVFVMSLAVVSQSYAQAPKVVVDIAPLHSLVTQVMDGVGEPDLLIRPEMSPHSYHLRPSEAKALSQADIVFWVGEGLTPWLEKPLSSLVGSATRIEMMKVEGVTLYDFREGATFEAHEHHGDVRNEHEEEHHEDSKEHEHHHHDGHDPHVWLDPKNAEVWVNIIAKTLSDADSSNAPIYQKNAKTTVSRLHKLSSKIKQQAKGLESVKFIVFHDAYQYFEKRFQLLASGAISISDASKPSPARITDIRDTVKELGVICVFTEPQYNPELVNSIFDNSTVKTIGTMDPLGANLAIGKDQYDSLLMSMIESLSQCKP</sequence>
<reference evidence="8 9" key="1">
    <citation type="submission" date="2019-07" db="EMBL/GenBank/DDBJ databases">
        <title>Whole genome shotgun sequence of Aliivibrio fischeri NBRC 101058.</title>
        <authorList>
            <person name="Hosoyama A."/>
            <person name="Uohara A."/>
            <person name="Ohji S."/>
            <person name="Ichikawa N."/>
        </authorList>
    </citation>
    <scope>NUCLEOTIDE SEQUENCE [LARGE SCALE GENOMIC DNA]</scope>
    <source>
        <strain evidence="8 9">NBRC 101058</strain>
    </source>
</reference>
<evidence type="ECO:0000256" key="3">
    <source>
        <dbReference type="ARBA" id="ARBA00022448"/>
    </source>
</evidence>
<proteinExistence type="inferred from homology"/>
<keyword evidence="5" id="KW-0862">Zinc</keyword>
<comment type="caution">
    <text evidence="8">The sequence shown here is derived from an EMBL/GenBank/DDBJ whole genome shotgun (WGS) entry which is preliminary data.</text>
</comment>
<keyword evidence="3" id="KW-0813">Transport</keyword>
<dbReference type="PANTHER" id="PTHR42953:SF3">
    <property type="entry name" value="HIGH-AFFINITY ZINC UPTAKE SYSTEM PROTEIN ZNUA"/>
    <property type="match status" value="1"/>
</dbReference>